<sequence>MSSDVLKVIEENKEMYIRWLVDFCKIPSVAAQGRGMDEAVRYVEELFSKELKTSSERLETGGYPVVFSEMPGASDGTVSFYNHYDVQPEDPVDLWETPAFEPNVRNGKLYARGVADNKGNLIARMAAVHALQQVNKQLPMNVKFIFEGEEEIGSVHLPDLVDKYSEKLSSDGCVWEFGYRDPDGTVQLSLGVKGMLYVELEATGATTDLHSANASIIENPVWRLVWALNTLKDERERVLIPGFYDDIQEITESEVELLESYRLDEKATLETLGLDRFLLDLKGKELKHKHIFEPTCNICGIDGGYTGEGSKTVLPAKAKAKIDFRLVPGQDPKKILNALREHLDQHGFEDITIHEWSSEVAARSKPEETLVQAMTSVTEKVSGKAPNIVPNTPGTGPMHVLCQALGIPSASFGVGNATSNNHAPNENIGIDDYIDGIKMAAMLIEEFSVRLSEEKSMVR</sequence>
<keyword evidence="1" id="KW-0645">Protease</keyword>
<keyword evidence="3" id="KW-0378">Hydrolase</keyword>
<feature type="domain" description="Peptidase M20 dimerisation" evidence="4">
    <location>
        <begin position="191"/>
        <end position="349"/>
    </location>
</feature>
<keyword evidence="2" id="KW-0479">Metal-binding</keyword>
<evidence type="ECO:0000259" key="4">
    <source>
        <dbReference type="Pfam" id="PF07687"/>
    </source>
</evidence>
<protein>
    <submittedName>
        <fullName evidence="5">Acetylornithine deacetylase/Succinyl-diaminopimelate desuccinylase</fullName>
    </submittedName>
</protein>
<evidence type="ECO:0000313" key="5">
    <source>
        <dbReference type="EMBL" id="SEI90233.1"/>
    </source>
</evidence>
<dbReference type="SUPFAM" id="SSF53187">
    <property type="entry name" value="Zn-dependent exopeptidases"/>
    <property type="match status" value="1"/>
</dbReference>
<dbReference type="InterPro" id="IPR051458">
    <property type="entry name" value="Cyt/Met_Dipeptidase"/>
</dbReference>
<dbReference type="PANTHER" id="PTHR43270">
    <property type="entry name" value="BETA-ALA-HIS DIPEPTIDASE"/>
    <property type="match status" value="1"/>
</dbReference>
<dbReference type="GO" id="GO:0009089">
    <property type="term" value="P:lysine biosynthetic process via diaminopimelate"/>
    <property type="evidence" value="ECO:0007669"/>
    <property type="project" value="TreeGrafter"/>
</dbReference>
<accession>A0A1H6UCV0</accession>
<reference evidence="6" key="1">
    <citation type="submission" date="2016-10" db="EMBL/GenBank/DDBJ databases">
        <authorList>
            <person name="Varghese N."/>
            <person name="Submissions S."/>
        </authorList>
    </citation>
    <scope>NUCLEOTIDE SEQUENCE [LARGE SCALE GENOMIC DNA]</scope>
    <source>
        <strain evidence="6">CGMCC 1.6763</strain>
    </source>
</reference>
<dbReference type="GO" id="GO:0008233">
    <property type="term" value="F:peptidase activity"/>
    <property type="evidence" value="ECO:0007669"/>
    <property type="project" value="UniProtKB-KW"/>
</dbReference>
<gene>
    <name evidence="5" type="ORF">SAMN04488127_0748</name>
</gene>
<dbReference type="NCBIfam" id="NF005034">
    <property type="entry name" value="PRK06446.1"/>
    <property type="match status" value="1"/>
</dbReference>
<dbReference type="RefSeq" id="WP_245744230.1">
    <property type="nucleotide sequence ID" value="NZ_FNZF01000001.1"/>
</dbReference>
<dbReference type="InterPro" id="IPR011650">
    <property type="entry name" value="Peptidase_M20_dimer"/>
</dbReference>
<dbReference type="InterPro" id="IPR002933">
    <property type="entry name" value="Peptidase_M20"/>
</dbReference>
<dbReference type="Proteomes" id="UP000199200">
    <property type="component" value="Unassembled WGS sequence"/>
</dbReference>
<dbReference type="EMBL" id="FNZF01000001">
    <property type="protein sequence ID" value="SEI90233.1"/>
    <property type="molecule type" value="Genomic_DNA"/>
</dbReference>
<evidence type="ECO:0000256" key="3">
    <source>
        <dbReference type="ARBA" id="ARBA00022801"/>
    </source>
</evidence>
<keyword evidence="6" id="KW-1185">Reference proteome</keyword>
<evidence type="ECO:0000313" key="6">
    <source>
        <dbReference type="Proteomes" id="UP000199200"/>
    </source>
</evidence>
<dbReference type="PANTHER" id="PTHR43270:SF8">
    <property type="entry name" value="DI- AND TRIPEPTIDASE DUG2-RELATED"/>
    <property type="match status" value="1"/>
</dbReference>
<dbReference type="Gene3D" id="3.40.630.10">
    <property type="entry name" value="Zn peptidases"/>
    <property type="match status" value="1"/>
</dbReference>
<name>A0A1H6UCV0_9BACL</name>
<dbReference type="GO" id="GO:0046872">
    <property type="term" value="F:metal ion binding"/>
    <property type="evidence" value="ECO:0007669"/>
    <property type="project" value="UniProtKB-KW"/>
</dbReference>
<proteinExistence type="predicted"/>
<organism evidence="5 6">
    <name type="scientific">Bhargavaea ginsengi</name>
    <dbReference type="NCBI Taxonomy" id="426757"/>
    <lineage>
        <taxon>Bacteria</taxon>
        <taxon>Bacillati</taxon>
        <taxon>Bacillota</taxon>
        <taxon>Bacilli</taxon>
        <taxon>Bacillales</taxon>
        <taxon>Caryophanaceae</taxon>
        <taxon>Bhargavaea</taxon>
    </lineage>
</organism>
<dbReference type="Pfam" id="PF01546">
    <property type="entry name" value="Peptidase_M20"/>
    <property type="match status" value="1"/>
</dbReference>
<dbReference type="GO" id="GO:0006508">
    <property type="term" value="P:proteolysis"/>
    <property type="evidence" value="ECO:0007669"/>
    <property type="project" value="UniProtKB-KW"/>
</dbReference>
<evidence type="ECO:0000256" key="2">
    <source>
        <dbReference type="ARBA" id="ARBA00022723"/>
    </source>
</evidence>
<dbReference type="GO" id="GO:0005829">
    <property type="term" value="C:cytosol"/>
    <property type="evidence" value="ECO:0007669"/>
    <property type="project" value="TreeGrafter"/>
</dbReference>
<dbReference type="Pfam" id="PF07687">
    <property type="entry name" value="M20_dimer"/>
    <property type="match status" value="1"/>
</dbReference>
<dbReference type="Gene3D" id="3.30.70.360">
    <property type="match status" value="1"/>
</dbReference>
<evidence type="ECO:0000256" key="1">
    <source>
        <dbReference type="ARBA" id="ARBA00022670"/>
    </source>
</evidence>
<dbReference type="GO" id="GO:0009014">
    <property type="term" value="F:succinyl-diaminopimelate desuccinylase activity"/>
    <property type="evidence" value="ECO:0007669"/>
    <property type="project" value="TreeGrafter"/>
</dbReference>
<dbReference type="STRING" id="426757.SAMN04488127_0748"/>
<dbReference type="AlphaFoldDB" id="A0A1H6UCV0"/>